<dbReference type="EMBL" id="CYXY01000009">
    <property type="protein sequence ID" value="CUM97219.1"/>
    <property type="molecule type" value="Genomic_DNA"/>
</dbReference>
<name>A0A173T599_ANAHA</name>
<organism evidence="2 3">
    <name type="scientific">Anaerostipes hadrus</name>
    <dbReference type="NCBI Taxonomy" id="649756"/>
    <lineage>
        <taxon>Bacteria</taxon>
        <taxon>Bacillati</taxon>
        <taxon>Bacillota</taxon>
        <taxon>Clostridia</taxon>
        <taxon>Lachnospirales</taxon>
        <taxon>Lachnospiraceae</taxon>
        <taxon>Anaerostipes</taxon>
    </lineage>
</organism>
<dbReference type="Proteomes" id="UP000095553">
    <property type="component" value="Unassembled WGS sequence"/>
</dbReference>
<dbReference type="AlphaFoldDB" id="A0A173T599"/>
<accession>A0A173T599</accession>
<reference evidence="2 3" key="1">
    <citation type="submission" date="2015-09" db="EMBL/GenBank/DDBJ databases">
        <authorList>
            <consortium name="Pathogen Informatics"/>
        </authorList>
    </citation>
    <scope>NUCLEOTIDE SEQUENCE [LARGE SCALE GENOMIC DNA]</scope>
    <source>
        <strain evidence="2 3">2789STDY5834959</strain>
    </source>
</reference>
<gene>
    <name evidence="2" type="ORF">ERS852571_01726</name>
</gene>
<evidence type="ECO:0000313" key="2">
    <source>
        <dbReference type="EMBL" id="CUM97219.1"/>
    </source>
</evidence>
<protein>
    <submittedName>
        <fullName evidence="2">Uncharacterized protein</fullName>
    </submittedName>
</protein>
<sequence>MNVSNDKVHGQMTTQRKQKGKGISYEDKSSQTLWRIRFKIRRI</sequence>
<evidence type="ECO:0000256" key="1">
    <source>
        <dbReference type="SAM" id="MobiDB-lite"/>
    </source>
</evidence>
<evidence type="ECO:0000313" key="3">
    <source>
        <dbReference type="Proteomes" id="UP000095553"/>
    </source>
</evidence>
<feature type="region of interest" description="Disordered" evidence="1">
    <location>
        <begin position="1"/>
        <end position="27"/>
    </location>
</feature>
<feature type="compositionally biased region" description="Polar residues" evidence="1">
    <location>
        <begin position="1"/>
        <end position="15"/>
    </location>
</feature>
<proteinExistence type="predicted"/>